<dbReference type="InterPro" id="IPR007121">
    <property type="entry name" value="RNA_pol_bsu_CS"/>
</dbReference>
<dbReference type="Pfam" id="PF00562">
    <property type="entry name" value="RNA_pol_Rpb2_6"/>
    <property type="match status" value="1"/>
</dbReference>
<feature type="domain" description="RNA polymerase Rpb2" evidence="9">
    <location>
        <begin position="108"/>
        <end position="189"/>
    </location>
</feature>
<dbReference type="InterPro" id="IPR037034">
    <property type="entry name" value="RNA_pol_Rpb2_2_sf"/>
</dbReference>
<comment type="similarity">
    <text evidence="1">Belongs to the RNA polymerase beta chain family.</text>
</comment>
<evidence type="ECO:0000259" key="8">
    <source>
        <dbReference type="Pfam" id="PF00562"/>
    </source>
</evidence>
<dbReference type="InterPro" id="IPR015712">
    <property type="entry name" value="DNA-dir_RNA_pol_su2"/>
</dbReference>
<evidence type="ECO:0000256" key="1">
    <source>
        <dbReference type="ARBA" id="ARBA00006835"/>
    </source>
</evidence>
<proteinExistence type="inferred from homology"/>
<gene>
    <name evidence="11" type="ORF">VNO78_34947</name>
</gene>
<dbReference type="GO" id="GO:0003677">
    <property type="term" value="F:DNA binding"/>
    <property type="evidence" value="ECO:0007669"/>
    <property type="project" value="InterPro"/>
</dbReference>
<dbReference type="SUPFAM" id="SSF64484">
    <property type="entry name" value="beta and beta-prime subunits of DNA dependent RNA-polymerase"/>
    <property type="match status" value="2"/>
</dbReference>
<evidence type="ECO:0000256" key="5">
    <source>
        <dbReference type="ARBA" id="ARBA00022695"/>
    </source>
</evidence>
<evidence type="ECO:0000256" key="2">
    <source>
        <dbReference type="ARBA" id="ARBA00012418"/>
    </source>
</evidence>
<organism evidence="11 12">
    <name type="scientific">Psophocarpus tetragonolobus</name>
    <name type="common">Winged bean</name>
    <name type="synonym">Dolichos tetragonolobus</name>
    <dbReference type="NCBI Taxonomy" id="3891"/>
    <lineage>
        <taxon>Eukaryota</taxon>
        <taxon>Viridiplantae</taxon>
        <taxon>Streptophyta</taxon>
        <taxon>Embryophyta</taxon>
        <taxon>Tracheophyta</taxon>
        <taxon>Spermatophyta</taxon>
        <taxon>Magnoliopsida</taxon>
        <taxon>eudicotyledons</taxon>
        <taxon>Gunneridae</taxon>
        <taxon>Pentapetalae</taxon>
        <taxon>rosids</taxon>
        <taxon>fabids</taxon>
        <taxon>Fabales</taxon>
        <taxon>Fabaceae</taxon>
        <taxon>Papilionoideae</taxon>
        <taxon>50 kb inversion clade</taxon>
        <taxon>NPAAA clade</taxon>
        <taxon>indigoferoid/millettioid clade</taxon>
        <taxon>Phaseoleae</taxon>
        <taxon>Psophocarpus</taxon>
    </lineage>
</organism>
<dbReference type="InterPro" id="IPR007644">
    <property type="entry name" value="RNA_pol_bsu_protrusion"/>
</dbReference>
<dbReference type="Gene3D" id="2.40.270.10">
    <property type="entry name" value="DNA-directed RNA polymerase, subunit 2, domain 6"/>
    <property type="match status" value="1"/>
</dbReference>
<keyword evidence="3" id="KW-0240">DNA-directed RNA polymerase</keyword>
<dbReference type="AlphaFoldDB" id="A0AAN9NMX8"/>
<evidence type="ECO:0000256" key="3">
    <source>
        <dbReference type="ARBA" id="ARBA00022478"/>
    </source>
</evidence>
<evidence type="ECO:0000313" key="12">
    <source>
        <dbReference type="Proteomes" id="UP001386955"/>
    </source>
</evidence>
<dbReference type="GO" id="GO:0003899">
    <property type="term" value="F:DNA-directed RNA polymerase activity"/>
    <property type="evidence" value="ECO:0007669"/>
    <property type="project" value="UniProtKB-EC"/>
</dbReference>
<dbReference type="PANTHER" id="PTHR20856">
    <property type="entry name" value="DNA-DIRECTED RNA POLYMERASE I SUBUNIT 2"/>
    <property type="match status" value="1"/>
</dbReference>
<dbReference type="GO" id="GO:0006351">
    <property type="term" value="P:DNA-templated transcription"/>
    <property type="evidence" value="ECO:0007669"/>
    <property type="project" value="InterPro"/>
</dbReference>
<dbReference type="EC" id="2.7.7.6" evidence="2"/>
<dbReference type="Pfam" id="PF04563">
    <property type="entry name" value="RNA_pol_Rpb2_1"/>
    <property type="match status" value="1"/>
</dbReference>
<dbReference type="GO" id="GO:0000428">
    <property type="term" value="C:DNA-directed RNA polymerase complex"/>
    <property type="evidence" value="ECO:0007669"/>
    <property type="project" value="UniProtKB-KW"/>
</dbReference>
<evidence type="ECO:0000256" key="6">
    <source>
        <dbReference type="ARBA" id="ARBA00023163"/>
    </source>
</evidence>
<protein>
    <recommendedName>
        <fullName evidence="2">DNA-directed RNA polymerase</fullName>
        <ecNumber evidence="2">2.7.7.6</ecNumber>
    </recommendedName>
</protein>
<dbReference type="InterPro" id="IPR014724">
    <property type="entry name" value="RNA_pol_RPB2_OB-fold"/>
</dbReference>
<comment type="caution">
    <text evidence="11">The sequence shown here is derived from an EMBL/GenBank/DDBJ whole genome shotgun (WGS) entry which is preliminary data.</text>
</comment>
<keyword evidence="5" id="KW-0548">Nucleotidyltransferase</keyword>
<name>A0AAN9NMX8_PSOTE</name>
<keyword evidence="6" id="KW-0804">Transcription</keyword>
<evidence type="ECO:0000259" key="10">
    <source>
        <dbReference type="Pfam" id="PF04563"/>
    </source>
</evidence>
<dbReference type="Gene3D" id="2.40.50.150">
    <property type="match status" value="1"/>
</dbReference>
<evidence type="ECO:0000259" key="9">
    <source>
        <dbReference type="Pfam" id="PF04561"/>
    </source>
</evidence>
<comment type="catalytic activity">
    <reaction evidence="7">
        <text>RNA(n) + a ribonucleoside 5'-triphosphate = RNA(n+1) + diphosphate</text>
        <dbReference type="Rhea" id="RHEA:21248"/>
        <dbReference type="Rhea" id="RHEA-COMP:14527"/>
        <dbReference type="Rhea" id="RHEA-COMP:17342"/>
        <dbReference type="ChEBI" id="CHEBI:33019"/>
        <dbReference type="ChEBI" id="CHEBI:61557"/>
        <dbReference type="ChEBI" id="CHEBI:140395"/>
        <dbReference type="EC" id="2.7.7.6"/>
    </reaction>
</comment>
<evidence type="ECO:0000313" key="11">
    <source>
        <dbReference type="EMBL" id="KAK7376095.1"/>
    </source>
</evidence>
<keyword evidence="4" id="KW-0808">Transferase</keyword>
<dbReference type="InterPro" id="IPR037033">
    <property type="entry name" value="DNA-dir_RNAP_su2_hyb_sf"/>
</dbReference>
<evidence type="ECO:0000256" key="4">
    <source>
        <dbReference type="ARBA" id="ARBA00022679"/>
    </source>
</evidence>
<dbReference type="GO" id="GO:0032549">
    <property type="term" value="F:ribonucleoside binding"/>
    <property type="evidence" value="ECO:0007669"/>
    <property type="project" value="InterPro"/>
</dbReference>
<dbReference type="Gene3D" id="3.90.1110.10">
    <property type="entry name" value="RNA polymerase Rpb2, domain 2"/>
    <property type="match status" value="1"/>
</dbReference>
<dbReference type="EMBL" id="JAYMYS010000033">
    <property type="protein sequence ID" value="KAK7376095.1"/>
    <property type="molecule type" value="Genomic_DNA"/>
</dbReference>
<keyword evidence="12" id="KW-1185">Reference proteome</keyword>
<accession>A0AAN9NMX8</accession>
<dbReference type="PROSITE" id="PS01166">
    <property type="entry name" value="RNA_POL_BETA"/>
    <property type="match status" value="1"/>
</dbReference>
<dbReference type="InterPro" id="IPR007642">
    <property type="entry name" value="RNA_pol_Rpb2_2"/>
</dbReference>
<sequence length="441" mass="49340">MGVECRFVLLKTLGCQVKEPYLFSSFVFDVSKTAISKAHNGEEVTETRELTNVFIGKVPIMLCSRYCTLYQNFEKDLTELGECPYDQGGYFIVNGREKLLIAQEKMNTNHVYVFKKRQPNKNAYVVEVRSRPDSQNRPLNTMFVCMLSRTSSIGGSSGQYIRATVPYIGTEIPIIIIFRALGYAKDILQKERLAHVGVDEYCESKKAYYFGAADDRDHYGNKRLDLAGPLLGGLFRMTEFSNRATILDKLDDDGPAPPGTRVFGEDVIIGKTTLISQDEAPGQASCYTRRGHSISLHHSETGIADQAILLTTNADGLRFVKVRVCSVRIPQIGDKFSSRHGQKGIVGMTYTQEDMHWTVEGITPDIIVNPHARMTIGQLIECSMGKVAAHMGKEDATPFTNVTFYIPYACKLFFQELMDMAIAPRMLTKEVKSTSDHMKGV</sequence>
<feature type="domain" description="RNA polymerase beta subunit protrusion" evidence="10">
    <location>
        <begin position="36"/>
        <end position="237"/>
    </location>
</feature>
<feature type="domain" description="DNA-directed RNA polymerase subunit 2 hybrid-binding" evidence="8">
    <location>
        <begin position="243"/>
        <end position="402"/>
    </location>
</feature>
<dbReference type="Pfam" id="PF04561">
    <property type="entry name" value="RNA_pol_Rpb2_2"/>
    <property type="match status" value="1"/>
</dbReference>
<evidence type="ECO:0000256" key="7">
    <source>
        <dbReference type="ARBA" id="ARBA00048552"/>
    </source>
</evidence>
<dbReference type="InterPro" id="IPR007120">
    <property type="entry name" value="DNA-dir_RNAP_su2_dom"/>
</dbReference>
<dbReference type="Proteomes" id="UP001386955">
    <property type="component" value="Unassembled WGS sequence"/>
</dbReference>
<reference evidence="11 12" key="1">
    <citation type="submission" date="2024-01" db="EMBL/GenBank/DDBJ databases">
        <title>The genomes of 5 underutilized Papilionoideae crops provide insights into root nodulation and disease resistanc.</title>
        <authorList>
            <person name="Jiang F."/>
        </authorList>
    </citation>
    <scope>NUCLEOTIDE SEQUENCE [LARGE SCALE GENOMIC DNA]</scope>
    <source>
        <strain evidence="11">DUOXIRENSHENG_FW03</strain>
        <tissue evidence="11">Leaves</tissue>
    </source>
</reference>